<organism evidence="7 8">
    <name type="scientific">Pleurodeles waltl</name>
    <name type="common">Iberian ribbed newt</name>
    <dbReference type="NCBI Taxonomy" id="8319"/>
    <lineage>
        <taxon>Eukaryota</taxon>
        <taxon>Metazoa</taxon>
        <taxon>Chordata</taxon>
        <taxon>Craniata</taxon>
        <taxon>Vertebrata</taxon>
        <taxon>Euteleostomi</taxon>
        <taxon>Amphibia</taxon>
        <taxon>Batrachia</taxon>
        <taxon>Caudata</taxon>
        <taxon>Salamandroidea</taxon>
        <taxon>Salamandridae</taxon>
        <taxon>Pleurodelinae</taxon>
        <taxon>Pleurodeles</taxon>
    </lineage>
</organism>
<evidence type="ECO:0000256" key="1">
    <source>
        <dbReference type="ARBA" id="ARBA00004613"/>
    </source>
</evidence>
<dbReference type="InterPro" id="IPR049536">
    <property type="entry name" value="CFP_TSR-0"/>
</dbReference>
<dbReference type="Gene3D" id="2.20.100.10">
    <property type="entry name" value="Thrombospondin type-1 (TSP1) repeat"/>
    <property type="match status" value="6"/>
</dbReference>
<dbReference type="EMBL" id="JANPWB010000014">
    <property type="protein sequence ID" value="KAJ1095845.1"/>
    <property type="molecule type" value="Genomic_DNA"/>
</dbReference>
<evidence type="ECO:0000256" key="4">
    <source>
        <dbReference type="ARBA" id="ARBA00022737"/>
    </source>
</evidence>
<evidence type="ECO:0000256" key="6">
    <source>
        <dbReference type="SAM" id="SignalP"/>
    </source>
</evidence>
<comment type="caution">
    <text evidence="7">The sequence shown here is derived from an EMBL/GenBank/DDBJ whole genome shotgun (WGS) entry which is preliminary data.</text>
</comment>
<dbReference type="Pfam" id="PF22195">
    <property type="entry name" value="TSP1_CFP_C"/>
    <property type="match status" value="1"/>
</dbReference>
<evidence type="ECO:0000256" key="2">
    <source>
        <dbReference type="ARBA" id="ARBA00022525"/>
    </source>
</evidence>
<dbReference type="SMART" id="SM00209">
    <property type="entry name" value="TSP1"/>
    <property type="match status" value="6"/>
</dbReference>
<keyword evidence="4" id="KW-0677">Repeat</keyword>
<dbReference type="InterPro" id="IPR036383">
    <property type="entry name" value="TSP1_rpt_sf"/>
</dbReference>
<keyword evidence="2" id="KW-0964">Secreted</keyword>
<comment type="subcellular location">
    <subcellularLocation>
        <location evidence="1">Secreted</location>
    </subcellularLocation>
</comment>
<sequence>MTAGIPLLLTALLAGFVRVSESVSCYSNFNNADGSCVDFLGDDVSQDDCCLNHQYGFKHDEGSPCEACYPAEWNPWSAWGPCSVSCAEGVQRRWRACYGQGSCEGDDKLENKLETRVCSMQDCCPQDGGWSNWSPWSPCTVTCETGMMERRRKCNNPTPTCGGTCHGEDKQISRCDTGKVCPIHGAWSSWGAWGECFSSCVQENARNLPTQVRHRQCNNPPPSADPPGNVCPGTGIENRDCSGLPFCPVDGEWGNWQKEGECSVTCGVGRETEKRLCNNPAPRHNGRYCIGSDTRAWTCSTGVPCPVDGRWSEWTNWGPCERIGLTIKCTKKIGIQKRTRRCEQPQHDGQVCAGSTIEHQSCYNINLCRFSEGNFWSEWSEWSLCKPPCGESTRTRAKQCQPLLTGYKNETGIQKVTEVFFWGTPNVLCEELDGQRRKVVESQNCKNVYECDEL</sequence>
<dbReference type="Proteomes" id="UP001066276">
    <property type="component" value="Chromosome 10"/>
</dbReference>
<dbReference type="InterPro" id="IPR054019">
    <property type="entry name" value="CFP_TSR_C"/>
</dbReference>
<name>A0AAV7LZ62_PLEWA</name>
<dbReference type="PRINTS" id="PR01705">
    <property type="entry name" value="TSP1REPEAT"/>
</dbReference>
<dbReference type="AlphaFoldDB" id="A0AAV7LZ62"/>
<dbReference type="InterPro" id="IPR000884">
    <property type="entry name" value="TSP1_rpt"/>
</dbReference>
<reference evidence="7" key="1">
    <citation type="journal article" date="2022" name="bioRxiv">
        <title>Sequencing and chromosome-scale assembly of the giantPleurodeles waltlgenome.</title>
        <authorList>
            <person name="Brown T."/>
            <person name="Elewa A."/>
            <person name="Iarovenko S."/>
            <person name="Subramanian E."/>
            <person name="Araus A.J."/>
            <person name="Petzold A."/>
            <person name="Susuki M."/>
            <person name="Suzuki K.-i.T."/>
            <person name="Hayashi T."/>
            <person name="Toyoda A."/>
            <person name="Oliveira C."/>
            <person name="Osipova E."/>
            <person name="Leigh N.D."/>
            <person name="Simon A."/>
            <person name="Yun M.H."/>
        </authorList>
    </citation>
    <scope>NUCLEOTIDE SEQUENCE</scope>
    <source>
        <strain evidence="7">20211129_DDA</strain>
        <tissue evidence="7">Liver</tissue>
    </source>
</reference>
<dbReference type="Pfam" id="PF00090">
    <property type="entry name" value="TSP_1"/>
    <property type="match status" value="4"/>
</dbReference>
<evidence type="ECO:0008006" key="9">
    <source>
        <dbReference type="Google" id="ProtNLM"/>
    </source>
</evidence>
<dbReference type="PROSITE" id="PS50092">
    <property type="entry name" value="TSP1"/>
    <property type="match status" value="6"/>
</dbReference>
<evidence type="ECO:0000256" key="3">
    <source>
        <dbReference type="ARBA" id="ARBA00022729"/>
    </source>
</evidence>
<evidence type="ECO:0000256" key="5">
    <source>
        <dbReference type="ARBA" id="ARBA00023157"/>
    </source>
</evidence>
<protein>
    <recommendedName>
        <fullName evidence="9">Properdin</fullName>
    </recommendedName>
</protein>
<evidence type="ECO:0000313" key="7">
    <source>
        <dbReference type="EMBL" id="KAJ1095845.1"/>
    </source>
</evidence>
<proteinExistence type="predicted"/>
<dbReference type="PANTHER" id="PTHR22906">
    <property type="entry name" value="PROPERDIN"/>
    <property type="match status" value="1"/>
</dbReference>
<dbReference type="Pfam" id="PF18487">
    <property type="entry name" value="TSR"/>
    <property type="match status" value="1"/>
</dbReference>
<dbReference type="SUPFAM" id="SSF82895">
    <property type="entry name" value="TSP-1 type 1 repeat"/>
    <property type="match status" value="6"/>
</dbReference>
<dbReference type="PANTHER" id="PTHR22906:SF43">
    <property type="entry name" value="PROPERDIN"/>
    <property type="match status" value="1"/>
</dbReference>
<evidence type="ECO:0000313" key="8">
    <source>
        <dbReference type="Proteomes" id="UP001066276"/>
    </source>
</evidence>
<accession>A0AAV7LZ62</accession>
<keyword evidence="3 6" id="KW-0732">Signal</keyword>
<feature type="signal peptide" evidence="6">
    <location>
        <begin position="1"/>
        <end position="22"/>
    </location>
</feature>
<dbReference type="InterPro" id="IPR052065">
    <property type="entry name" value="Compl_asym_regulator"/>
</dbReference>
<feature type="chain" id="PRO_5043843500" description="Properdin" evidence="6">
    <location>
        <begin position="23"/>
        <end position="454"/>
    </location>
</feature>
<gene>
    <name evidence="7" type="ORF">NDU88_000995</name>
</gene>
<keyword evidence="5" id="KW-1015">Disulfide bond</keyword>
<keyword evidence="8" id="KW-1185">Reference proteome</keyword>
<dbReference type="FunFam" id="2.20.100.10:FF:000001">
    <property type="entry name" value="semaphorin-5A isoform X1"/>
    <property type="match status" value="1"/>
</dbReference>